<keyword evidence="20" id="KW-1185">Reference proteome</keyword>
<evidence type="ECO:0000313" key="20">
    <source>
        <dbReference type="Proteomes" id="UP001326613"/>
    </source>
</evidence>
<keyword evidence="8 17" id="KW-0808">Transferase</keyword>
<evidence type="ECO:0000256" key="5">
    <source>
        <dbReference type="ARBA" id="ARBA00013170"/>
    </source>
</evidence>
<gene>
    <name evidence="19" type="ORF">Trichorick_00146</name>
</gene>
<dbReference type="PROSITE" id="PS00379">
    <property type="entry name" value="CDP_ALCOHOL_P_TRANSF"/>
    <property type="match status" value="1"/>
</dbReference>
<reference evidence="19 20" key="1">
    <citation type="submission" date="2022-10" db="EMBL/GenBank/DDBJ databases">
        <title>Host association and intracellularity evolved multiple times independently in the Rickettsiales.</title>
        <authorList>
            <person name="Castelli M."/>
            <person name="Nardi T."/>
            <person name="Gammuto L."/>
            <person name="Bellinzona G."/>
            <person name="Sabaneyeva E."/>
            <person name="Potekhin A."/>
            <person name="Serra V."/>
            <person name="Petroni G."/>
            <person name="Sassera D."/>
        </authorList>
    </citation>
    <scope>NUCLEOTIDE SEQUENCE [LARGE SCALE GENOMIC DNA]</scope>
    <source>
        <strain evidence="19 20">Kr 154-4</strain>
    </source>
</reference>
<dbReference type="PANTHER" id="PTHR14269">
    <property type="entry name" value="CDP-DIACYLGLYCEROL--GLYCEROL-3-PHOSPHATE 3-PHOSPHATIDYLTRANSFERASE-RELATED"/>
    <property type="match status" value="1"/>
</dbReference>
<evidence type="ECO:0000256" key="10">
    <source>
        <dbReference type="ARBA" id="ARBA00022989"/>
    </source>
</evidence>
<dbReference type="InterPro" id="IPR043130">
    <property type="entry name" value="CDP-OH_PTrfase_TM_dom"/>
</dbReference>
<accession>A0ABZ0UQF1</accession>
<keyword evidence="7" id="KW-0444">Lipid biosynthesis</keyword>
<dbReference type="NCBIfam" id="TIGR00560">
    <property type="entry name" value="pgsA"/>
    <property type="match status" value="1"/>
</dbReference>
<comment type="pathway">
    <text evidence="2">Phospholipid metabolism; phosphatidylglycerol biosynthesis; phosphatidylglycerol from CDP-diacylglycerol: step 1/2.</text>
</comment>
<feature type="transmembrane region" description="Helical" evidence="18">
    <location>
        <begin position="7"/>
        <end position="27"/>
    </location>
</feature>
<evidence type="ECO:0000313" key="19">
    <source>
        <dbReference type="EMBL" id="WPY00274.1"/>
    </source>
</evidence>
<evidence type="ECO:0000256" key="4">
    <source>
        <dbReference type="ARBA" id="ARBA00010441"/>
    </source>
</evidence>
<feature type="transmembrane region" description="Helical" evidence="18">
    <location>
        <begin position="33"/>
        <end position="56"/>
    </location>
</feature>
<dbReference type="Pfam" id="PF01066">
    <property type="entry name" value="CDP-OH_P_transf"/>
    <property type="match status" value="1"/>
</dbReference>
<sequence length="182" mass="20170">MSIDKNLPNYLTIARIVIIPIIVLTFYFEDAKFAHRVGALLFIFASITDFVDGYLARKFHLISSFGKMFDPIADKLLVGCVIVMLVKKGRAGEIPCLLILAREFVVAGLREFLAQVRISVPVSRLAKIKTFVQMFALSILILGSRGSGIECLDILGQISLWVAATLTVITGFSYLKACSKYF</sequence>
<dbReference type="InterPro" id="IPR004570">
    <property type="entry name" value="Phosphatidylglycerol_P_synth"/>
</dbReference>
<dbReference type="InterPro" id="IPR048254">
    <property type="entry name" value="CDP_ALCOHOL_P_TRANSF_CS"/>
</dbReference>
<dbReference type="Gene3D" id="1.20.120.1760">
    <property type="match status" value="1"/>
</dbReference>
<evidence type="ECO:0000256" key="9">
    <source>
        <dbReference type="ARBA" id="ARBA00022692"/>
    </source>
</evidence>
<keyword evidence="13" id="KW-0594">Phospholipid biosynthesis</keyword>
<dbReference type="PANTHER" id="PTHR14269:SF62">
    <property type="entry name" value="CDP-DIACYLGLYCEROL--GLYCEROL-3-PHOSPHATE 3-PHOSPHATIDYLTRANSFERASE 1, CHLOROPLASTIC"/>
    <property type="match status" value="1"/>
</dbReference>
<comment type="subcellular location">
    <subcellularLocation>
        <location evidence="1">Membrane</location>
        <topology evidence="1">Multi-pass membrane protein</topology>
    </subcellularLocation>
</comment>
<name>A0ABZ0UQF1_9RICK</name>
<keyword evidence="12 18" id="KW-0472">Membrane</keyword>
<evidence type="ECO:0000256" key="15">
    <source>
        <dbReference type="ARBA" id="ARBA00048586"/>
    </source>
</evidence>
<protein>
    <recommendedName>
        <fullName evidence="6 16">CDP-diacylglycerol--glycerol-3-phosphate 3-phosphatidyltransferase</fullName>
        <ecNumber evidence="5 16">2.7.8.5</ecNumber>
    </recommendedName>
</protein>
<evidence type="ECO:0000256" key="12">
    <source>
        <dbReference type="ARBA" id="ARBA00023136"/>
    </source>
</evidence>
<dbReference type="RefSeq" id="WP_323738362.1">
    <property type="nucleotide sequence ID" value="NZ_CP112932.1"/>
</dbReference>
<evidence type="ECO:0000256" key="3">
    <source>
        <dbReference type="ARBA" id="ARBA00005189"/>
    </source>
</evidence>
<feature type="transmembrane region" description="Helical" evidence="18">
    <location>
        <begin position="130"/>
        <end position="148"/>
    </location>
</feature>
<evidence type="ECO:0000256" key="8">
    <source>
        <dbReference type="ARBA" id="ARBA00022679"/>
    </source>
</evidence>
<dbReference type="InterPro" id="IPR000462">
    <property type="entry name" value="CDP-OH_P_trans"/>
</dbReference>
<organism evidence="19 20">
    <name type="scientific">Candidatus Trichorickettsia mobilis</name>
    <dbReference type="NCBI Taxonomy" id="1346319"/>
    <lineage>
        <taxon>Bacteria</taxon>
        <taxon>Pseudomonadati</taxon>
        <taxon>Pseudomonadota</taxon>
        <taxon>Alphaproteobacteria</taxon>
        <taxon>Rickettsiales</taxon>
        <taxon>Rickettsiaceae</taxon>
        <taxon>Rickettsieae</taxon>
        <taxon>Candidatus Trichorickettsia</taxon>
    </lineage>
</organism>
<dbReference type="Proteomes" id="UP001326613">
    <property type="component" value="Chromosome"/>
</dbReference>
<evidence type="ECO:0000256" key="11">
    <source>
        <dbReference type="ARBA" id="ARBA00023098"/>
    </source>
</evidence>
<evidence type="ECO:0000256" key="2">
    <source>
        <dbReference type="ARBA" id="ARBA00005042"/>
    </source>
</evidence>
<comment type="pathway">
    <text evidence="3">Lipid metabolism.</text>
</comment>
<dbReference type="EMBL" id="CP112932">
    <property type="protein sequence ID" value="WPY00274.1"/>
    <property type="molecule type" value="Genomic_DNA"/>
</dbReference>
<comment type="similarity">
    <text evidence="4 17">Belongs to the CDP-alcohol phosphatidyltransferase class-I family.</text>
</comment>
<dbReference type="EC" id="2.7.8.5" evidence="5 16"/>
<dbReference type="PIRSF" id="PIRSF000847">
    <property type="entry name" value="Phos_ph_gly_syn"/>
    <property type="match status" value="1"/>
</dbReference>
<evidence type="ECO:0000256" key="6">
    <source>
        <dbReference type="ARBA" id="ARBA00014944"/>
    </source>
</evidence>
<feature type="transmembrane region" description="Helical" evidence="18">
    <location>
        <begin position="154"/>
        <end position="175"/>
    </location>
</feature>
<evidence type="ECO:0000256" key="18">
    <source>
        <dbReference type="SAM" id="Phobius"/>
    </source>
</evidence>
<evidence type="ECO:0000256" key="16">
    <source>
        <dbReference type="NCBIfam" id="TIGR00560"/>
    </source>
</evidence>
<evidence type="ECO:0000256" key="14">
    <source>
        <dbReference type="ARBA" id="ARBA00023264"/>
    </source>
</evidence>
<keyword evidence="10 18" id="KW-1133">Transmembrane helix</keyword>
<keyword evidence="9 18" id="KW-0812">Transmembrane</keyword>
<keyword evidence="14" id="KW-1208">Phospholipid metabolism</keyword>
<evidence type="ECO:0000256" key="17">
    <source>
        <dbReference type="RuleBase" id="RU003750"/>
    </source>
</evidence>
<evidence type="ECO:0000256" key="13">
    <source>
        <dbReference type="ARBA" id="ARBA00023209"/>
    </source>
</evidence>
<comment type="catalytic activity">
    <reaction evidence="15">
        <text>a CDP-1,2-diacyl-sn-glycerol + sn-glycerol 3-phosphate = a 1,2-diacyl-sn-glycero-3-phospho-(1'-sn-glycero-3'-phosphate) + CMP + H(+)</text>
        <dbReference type="Rhea" id="RHEA:12593"/>
        <dbReference type="ChEBI" id="CHEBI:15378"/>
        <dbReference type="ChEBI" id="CHEBI:57597"/>
        <dbReference type="ChEBI" id="CHEBI:58332"/>
        <dbReference type="ChEBI" id="CHEBI:60110"/>
        <dbReference type="ChEBI" id="CHEBI:60377"/>
        <dbReference type="EC" id="2.7.8.5"/>
    </reaction>
</comment>
<evidence type="ECO:0000256" key="1">
    <source>
        <dbReference type="ARBA" id="ARBA00004141"/>
    </source>
</evidence>
<proteinExistence type="inferred from homology"/>
<keyword evidence="11" id="KW-0443">Lipid metabolism</keyword>
<dbReference type="InterPro" id="IPR050324">
    <property type="entry name" value="CDP-alcohol_PTase-I"/>
</dbReference>
<evidence type="ECO:0000256" key="7">
    <source>
        <dbReference type="ARBA" id="ARBA00022516"/>
    </source>
</evidence>